<feature type="region of interest" description="Disordered" evidence="3">
    <location>
        <begin position="73"/>
        <end position="99"/>
    </location>
</feature>
<dbReference type="InterPro" id="IPR027806">
    <property type="entry name" value="HARBI1_dom"/>
</dbReference>
<evidence type="ECO:0000256" key="3">
    <source>
        <dbReference type="SAM" id="MobiDB-lite"/>
    </source>
</evidence>
<gene>
    <name evidence="5" type="ORF">MCOR_11983</name>
</gene>
<dbReference type="Pfam" id="PF13359">
    <property type="entry name" value="DDE_Tnp_4"/>
    <property type="match status" value="1"/>
</dbReference>
<accession>A0A6J8AZ38</accession>
<name>A0A6J8AZ38_MYTCO</name>
<evidence type="ECO:0000313" key="5">
    <source>
        <dbReference type="EMBL" id="CAC5374690.1"/>
    </source>
</evidence>
<organism evidence="5 6">
    <name type="scientific">Mytilus coruscus</name>
    <name type="common">Sea mussel</name>
    <dbReference type="NCBI Taxonomy" id="42192"/>
    <lineage>
        <taxon>Eukaryota</taxon>
        <taxon>Metazoa</taxon>
        <taxon>Spiralia</taxon>
        <taxon>Lophotrochozoa</taxon>
        <taxon>Mollusca</taxon>
        <taxon>Bivalvia</taxon>
        <taxon>Autobranchia</taxon>
        <taxon>Pteriomorphia</taxon>
        <taxon>Mytilida</taxon>
        <taxon>Mytiloidea</taxon>
        <taxon>Mytilidae</taxon>
        <taxon>Mytilinae</taxon>
        <taxon>Mytilus</taxon>
    </lineage>
</organism>
<dbReference type="AlphaFoldDB" id="A0A6J8AZ38"/>
<sequence>MPGTGPKDFLCITCGKRTKPDRRRFIAGPAYANYRKHFKVFSCKDNDVTCIKCYSQFYRKSKCQANRYEDNQEESENQLSESEDVYEPPAKKQQKTTSIKSPKIIQLPITLAGKSHSSCCVCKDRKSKFQTLSTENRHKAFLSTGHLLLSGARCCPTHIDSDGSLNEQAILHFKSLSSSSTTFFNKTELLALITDIRSIALKNENLRIDFDNKNTLKDSDFLNLTGITKENFEDLISHVKSIRQTKNRSIRTCIALFLVRLRTGMSYRMLSTLFNIGKTGIRRAIATARKELSINFTPKYLGFQHISRQDIKDNHTRPLAKELFGNEIENPVILVADGTYIYIQKSNNFKFQRRSYSLHKNRPLVKPMIIVSTTGYIVSVLGPYHADYKNNDANIIKHNFKLNMEQMTDWITEGDILILDRGFRDAVDFLEEMGVHSKMPSFLKKGQKQHTVEEANSSRLITKIRWVVESVNGRLKLWRYLANVVPNTQIPHIGDDIKLVAAICNKYKPPLNSGNQEDQLLAAKMKMLASKGNALYERVAEEKLDRRIAAWKNMDSENVVKGFPTLSEEELTNITVGVYQLKLARSYTCEHLDEDGDYIIMLNDEIQDILRVKIQSRHTSSKLYLLWIEYGPAVIKGWYCQCKAGARVVGACAHVSSVLWYLGYARYADSVRNVKNWSMYLEDAFNVPEEIEDSDSEASCPEE</sequence>
<evidence type="ECO:0000256" key="1">
    <source>
        <dbReference type="ARBA" id="ARBA00001968"/>
    </source>
</evidence>
<feature type="domain" description="DDE Tnp4" evidence="4">
    <location>
        <begin position="337"/>
        <end position="505"/>
    </location>
</feature>
<evidence type="ECO:0000259" key="4">
    <source>
        <dbReference type="Pfam" id="PF13359"/>
    </source>
</evidence>
<dbReference type="GO" id="GO:0046872">
    <property type="term" value="F:metal ion binding"/>
    <property type="evidence" value="ECO:0007669"/>
    <property type="project" value="UniProtKB-KW"/>
</dbReference>
<proteinExistence type="predicted"/>
<keyword evidence="6" id="KW-1185">Reference proteome</keyword>
<dbReference type="Proteomes" id="UP000507470">
    <property type="component" value="Unassembled WGS sequence"/>
</dbReference>
<feature type="compositionally biased region" description="Acidic residues" evidence="3">
    <location>
        <begin position="73"/>
        <end position="86"/>
    </location>
</feature>
<keyword evidence="2" id="KW-0479">Metal-binding</keyword>
<protein>
    <recommendedName>
        <fullName evidence="4">DDE Tnp4 domain-containing protein</fullName>
    </recommendedName>
</protein>
<evidence type="ECO:0000256" key="2">
    <source>
        <dbReference type="ARBA" id="ARBA00022723"/>
    </source>
</evidence>
<dbReference type="EMBL" id="CACVKT020002049">
    <property type="protein sequence ID" value="CAC5374690.1"/>
    <property type="molecule type" value="Genomic_DNA"/>
</dbReference>
<dbReference type="PANTHER" id="PTHR23080">
    <property type="entry name" value="THAP DOMAIN PROTEIN"/>
    <property type="match status" value="1"/>
</dbReference>
<comment type="cofactor">
    <cofactor evidence="1">
        <name>a divalent metal cation</name>
        <dbReference type="ChEBI" id="CHEBI:60240"/>
    </cofactor>
</comment>
<reference evidence="5 6" key="1">
    <citation type="submission" date="2020-06" db="EMBL/GenBank/DDBJ databases">
        <authorList>
            <person name="Li R."/>
            <person name="Bekaert M."/>
        </authorList>
    </citation>
    <scope>NUCLEOTIDE SEQUENCE [LARGE SCALE GENOMIC DNA]</scope>
    <source>
        <strain evidence="6">wild</strain>
    </source>
</reference>
<dbReference type="OrthoDB" id="6123358at2759"/>
<evidence type="ECO:0000313" key="6">
    <source>
        <dbReference type="Proteomes" id="UP000507470"/>
    </source>
</evidence>